<dbReference type="AlphaFoldDB" id="A0A4R6DL60"/>
<dbReference type="Gene3D" id="3.90.420.10">
    <property type="entry name" value="Oxidoreductase, molybdopterin-binding domain"/>
    <property type="match status" value="1"/>
</dbReference>
<name>A0A4R6DL60_9RHOO</name>
<dbReference type="SUPFAM" id="SSF56524">
    <property type="entry name" value="Oxidoreductase molybdopterin-binding domain"/>
    <property type="match status" value="1"/>
</dbReference>
<keyword evidence="4" id="KW-1185">Reference proteome</keyword>
<dbReference type="Proteomes" id="UP000295129">
    <property type="component" value="Unassembled WGS sequence"/>
</dbReference>
<dbReference type="InterPro" id="IPR036374">
    <property type="entry name" value="OxRdtase_Mopterin-bd_sf"/>
</dbReference>
<evidence type="ECO:0000313" key="4">
    <source>
        <dbReference type="Proteomes" id="UP000295129"/>
    </source>
</evidence>
<keyword evidence="1" id="KW-0732">Signal</keyword>
<accession>A0A4R6DL60</accession>
<feature type="chain" id="PRO_5020657605" description="Oxidoreductase molybdopterin-binding domain-containing protein" evidence="1">
    <location>
        <begin position="21"/>
        <end position="179"/>
    </location>
</feature>
<sequence length="179" mass="20275">MKRLFAGPCLFLFAASVWSAAGYSSYSSYSPARPQPTSLAPLSGELPVIALGIRGSARQVNTAELERGMLYQVRTRSFWPADDGVYQGPLLADVLSRYGMGKVKAIRVFGGDGFSQLIPCEDWERWPLVLATRREGHPLSRREKGPVRIIYPRDMDKTLEDTLYRLRWVWLIERIEPVN</sequence>
<feature type="domain" description="Oxidoreductase molybdopterin-binding" evidence="2">
    <location>
        <begin position="85"/>
        <end position="153"/>
    </location>
</feature>
<protein>
    <recommendedName>
        <fullName evidence="2">Oxidoreductase molybdopterin-binding domain-containing protein</fullName>
    </recommendedName>
</protein>
<evidence type="ECO:0000313" key="3">
    <source>
        <dbReference type="EMBL" id="TDN45510.1"/>
    </source>
</evidence>
<reference evidence="3 4" key="1">
    <citation type="submission" date="2019-03" db="EMBL/GenBank/DDBJ databases">
        <title>Genomic Encyclopedia of Type Strains, Phase IV (KMG-IV): sequencing the most valuable type-strain genomes for metagenomic binning, comparative biology and taxonomic classification.</title>
        <authorList>
            <person name="Goeker M."/>
        </authorList>
    </citation>
    <scope>NUCLEOTIDE SEQUENCE [LARGE SCALE GENOMIC DNA]</scope>
    <source>
        <strain evidence="3 4">DSM 12121</strain>
    </source>
</reference>
<dbReference type="OrthoDB" id="9798763at2"/>
<gene>
    <name evidence="3" type="ORF">C7389_13020</name>
</gene>
<comment type="caution">
    <text evidence="3">The sequence shown here is derived from an EMBL/GenBank/DDBJ whole genome shotgun (WGS) entry which is preliminary data.</text>
</comment>
<organism evidence="3 4">
    <name type="scientific">Azoarcus indigens</name>
    <dbReference type="NCBI Taxonomy" id="29545"/>
    <lineage>
        <taxon>Bacteria</taxon>
        <taxon>Pseudomonadati</taxon>
        <taxon>Pseudomonadota</taxon>
        <taxon>Betaproteobacteria</taxon>
        <taxon>Rhodocyclales</taxon>
        <taxon>Zoogloeaceae</taxon>
        <taxon>Azoarcus</taxon>
    </lineage>
</organism>
<dbReference type="RefSeq" id="WP_133594885.1">
    <property type="nucleotide sequence ID" value="NZ_SNVV01000030.1"/>
</dbReference>
<proteinExistence type="predicted"/>
<dbReference type="EMBL" id="SNVV01000030">
    <property type="protein sequence ID" value="TDN45510.1"/>
    <property type="molecule type" value="Genomic_DNA"/>
</dbReference>
<evidence type="ECO:0000259" key="2">
    <source>
        <dbReference type="Pfam" id="PF00174"/>
    </source>
</evidence>
<dbReference type="Pfam" id="PF00174">
    <property type="entry name" value="Oxidored_molyb"/>
    <property type="match status" value="1"/>
</dbReference>
<dbReference type="InterPro" id="IPR000572">
    <property type="entry name" value="OxRdtase_Mopterin-bd_dom"/>
</dbReference>
<feature type="signal peptide" evidence="1">
    <location>
        <begin position="1"/>
        <end position="20"/>
    </location>
</feature>
<evidence type="ECO:0000256" key="1">
    <source>
        <dbReference type="SAM" id="SignalP"/>
    </source>
</evidence>